<comment type="caution">
    <text evidence="2">The sequence shown here is derived from an EMBL/GenBank/DDBJ whole genome shotgun (WGS) entry which is preliminary data.</text>
</comment>
<evidence type="ECO:0000313" key="3">
    <source>
        <dbReference type="Proteomes" id="UP001642360"/>
    </source>
</evidence>
<dbReference type="EMBL" id="CAUOFW020005586">
    <property type="protein sequence ID" value="CAK9170805.1"/>
    <property type="molecule type" value="Genomic_DNA"/>
</dbReference>
<accession>A0ABC8TMW7</accession>
<feature type="compositionally biased region" description="Polar residues" evidence="1">
    <location>
        <begin position="30"/>
        <end position="53"/>
    </location>
</feature>
<proteinExistence type="predicted"/>
<dbReference type="PANTHER" id="PTHR36765:SF1">
    <property type="entry name" value="EXPRESSED PROTEIN"/>
    <property type="match status" value="1"/>
</dbReference>
<protein>
    <submittedName>
        <fullName evidence="2">Uncharacterized protein</fullName>
    </submittedName>
</protein>
<organism evidence="2 3">
    <name type="scientific">Ilex paraguariensis</name>
    <name type="common">yerba mate</name>
    <dbReference type="NCBI Taxonomy" id="185542"/>
    <lineage>
        <taxon>Eukaryota</taxon>
        <taxon>Viridiplantae</taxon>
        <taxon>Streptophyta</taxon>
        <taxon>Embryophyta</taxon>
        <taxon>Tracheophyta</taxon>
        <taxon>Spermatophyta</taxon>
        <taxon>Magnoliopsida</taxon>
        <taxon>eudicotyledons</taxon>
        <taxon>Gunneridae</taxon>
        <taxon>Pentapetalae</taxon>
        <taxon>asterids</taxon>
        <taxon>campanulids</taxon>
        <taxon>Aquifoliales</taxon>
        <taxon>Aquifoliaceae</taxon>
        <taxon>Ilex</taxon>
    </lineage>
</organism>
<evidence type="ECO:0000313" key="2">
    <source>
        <dbReference type="EMBL" id="CAK9170805.1"/>
    </source>
</evidence>
<name>A0ABC8TMW7_9AQUA</name>
<sequence>MGGGGGGRSRSSSGEDDGDADWRAAIDSVAATTSFSRSTANGLASTSNGSTSSRKVHPAQNVQLENPKPQLLKHYQVKAQKVLDDILEKTIEVVRDPVHVPDDDPVMDGGGIRLFKHAPPGIIFDHINELQGPKKRPRILPGKGIDEKSTKFRCQLRSVAVDGMDIIAAARDAGQKSLARRQTRDAAAKTAAKREEERVAELKRIRGERWLPSIARDMQIKK</sequence>
<dbReference type="PANTHER" id="PTHR36765">
    <property type="entry name" value="EXPRESSED PROTEIN"/>
    <property type="match status" value="1"/>
</dbReference>
<dbReference type="Proteomes" id="UP001642360">
    <property type="component" value="Unassembled WGS sequence"/>
</dbReference>
<keyword evidence="3" id="KW-1185">Reference proteome</keyword>
<reference evidence="2 3" key="1">
    <citation type="submission" date="2024-02" db="EMBL/GenBank/DDBJ databases">
        <authorList>
            <person name="Vignale AGUSTIN F."/>
            <person name="Sosa J E."/>
            <person name="Modenutti C."/>
        </authorList>
    </citation>
    <scope>NUCLEOTIDE SEQUENCE [LARGE SCALE GENOMIC DNA]</scope>
</reference>
<gene>
    <name evidence="2" type="ORF">ILEXP_LOCUS40311</name>
</gene>
<feature type="region of interest" description="Disordered" evidence="1">
    <location>
        <begin position="1"/>
        <end position="68"/>
    </location>
</feature>
<dbReference type="AlphaFoldDB" id="A0ABC8TMW7"/>
<evidence type="ECO:0000256" key="1">
    <source>
        <dbReference type="SAM" id="MobiDB-lite"/>
    </source>
</evidence>